<organism evidence="3 4">
    <name type="scientific">Aquabacter spiritensis</name>
    <dbReference type="NCBI Taxonomy" id="933073"/>
    <lineage>
        <taxon>Bacteria</taxon>
        <taxon>Pseudomonadati</taxon>
        <taxon>Pseudomonadota</taxon>
        <taxon>Alphaproteobacteria</taxon>
        <taxon>Hyphomicrobiales</taxon>
        <taxon>Xanthobacteraceae</taxon>
        <taxon>Aquabacter</taxon>
    </lineage>
</organism>
<dbReference type="Proteomes" id="UP000294664">
    <property type="component" value="Unassembled WGS sequence"/>
</dbReference>
<sequence>MEIQGHFSPEINSAPKERFDFIQEFLTRVFGEDLHAKRILSLANGTLGVMSGAALAVSLIGQALATARGLIAKSAIKQVDRLLSNAGVAPWDLFGSWIAEVVGERREIVVAMDWTDFDRDNQCTLALHLVTSHGRATPLLWLTVDKDELKDQRNDFEDLCLARLKALLPAGVTATILADRGFGDVKLFEFLDTLGFQYVIRFRSKTHVRAADGETREAGDWVGKGGRARKLRDAEISATRQKVGAVVCVKASGMKEAWHLAASGGALSAAQIVKLYSKRWTIEPSFRDSKDLRFGMGMSTLRIDDPQRRDRLLMLNAFAIMLLTLLGAAGESLGMDRQLRTSTTKRRVHSLFRQGCLLYDLIPNMPDDRLQPLIQRYQELLRENRVFPDAYGLV</sequence>
<dbReference type="GO" id="GO:0006313">
    <property type="term" value="P:DNA transposition"/>
    <property type="evidence" value="ECO:0007669"/>
    <property type="project" value="InterPro"/>
</dbReference>
<evidence type="ECO:0000256" key="1">
    <source>
        <dbReference type="SAM" id="Phobius"/>
    </source>
</evidence>
<evidence type="ECO:0000313" key="4">
    <source>
        <dbReference type="Proteomes" id="UP000294664"/>
    </source>
</evidence>
<protein>
    <submittedName>
        <fullName evidence="3">DDE family transposase</fullName>
    </submittedName>
</protein>
<keyword evidence="1" id="KW-0472">Membrane</keyword>
<reference evidence="3 4" key="1">
    <citation type="submission" date="2019-03" db="EMBL/GenBank/DDBJ databases">
        <title>Genomic Encyclopedia of Type Strains, Phase IV (KMG-IV): sequencing the most valuable type-strain genomes for metagenomic binning, comparative biology and taxonomic classification.</title>
        <authorList>
            <person name="Goeker M."/>
        </authorList>
    </citation>
    <scope>NUCLEOTIDE SEQUENCE [LARGE SCALE GENOMIC DNA]</scope>
    <source>
        <strain evidence="3 4">DSM 9035</strain>
    </source>
</reference>
<feature type="transmembrane region" description="Helical" evidence="1">
    <location>
        <begin position="312"/>
        <end position="330"/>
    </location>
</feature>
<feature type="domain" description="Transposase IS4-like" evidence="2">
    <location>
        <begin position="109"/>
        <end position="322"/>
    </location>
</feature>
<dbReference type="Pfam" id="PF01609">
    <property type="entry name" value="DDE_Tnp_1"/>
    <property type="match status" value="1"/>
</dbReference>
<dbReference type="GO" id="GO:0003677">
    <property type="term" value="F:DNA binding"/>
    <property type="evidence" value="ECO:0007669"/>
    <property type="project" value="InterPro"/>
</dbReference>
<dbReference type="EMBL" id="SMAI01000026">
    <property type="protein sequence ID" value="TCT00451.1"/>
    <property type="molecule type" value="Genomic_DNA"/>
</dbReference>
<keyword evidence="4" id="KW-1185">Reference proteome</keyword>
<dbReference type="GO" id="GO:0004803">
    <property type="term" value="F:transposase activity"/>
    <property type="evidence" value="ECO:0007669"/>
    <property type="project" value="InterPro"/>
</dbReference>
<evidence type="ECO:0000313" key="3">
    <source>
        <dbReference type="EMBL" id="TCT00451.1"/>
    </source>
</evidence>
<dbReference type="PANTHER" id="PTHR35404">
    <property type="entry name" value="TRANSPOSASE OF TN10"/>
    <property type="match status" value="1"/>
</dbReference>
<dbReference type="NCBIfam" id="NF033591">
    <property type="entry name" value="transpos_IS4_2"/>
    <property type="match status" value="1"/>
</dbReference>
<accession>A0A4R3LKN5</accession>
<keyword evidence="1" id="KW-1133">Transmembrane helix</keyword>
<name>A0A4R3LKN5_9HYPH</name>
<keyword evidence="1" id="KW-0812">Transmembrane</keyword>
<dbReference type="InterPro" id="IPR012337">
    <property type="entry name" value="RNaseH-like_sf"/>
</dbReference>
<dbReference type="InterPro" id="IPR047658">
    <property type="entry name" value="IS4-like_transpos"/>
</dbReference>
<dbReference type="AlphaFoldDB" id="A0A4R3LKN5"/>
<proteinExistence type="predicted"/>
<gene>
    <name evidence="3" type="ORF">EDC64_1269</name>
</gene>
<dbReference type="PANTHER" id="PTHR35404:SF8">
    <property type="entry name" value="TRANSPOSASE OF TN10"/>
    <property type="match status" value="1"/>
</dbReference>
<dbReference type="SUPFAM" id="SSF53098">
    <property type="entry name" value="Ribonuclease H-like"/>
    <property type="match status" value="1"/>
</dbReference>
<comment type="caution">
    <text evidence="3">The sequence shown here is derived from an EMBL/GenBank/DDBJ whole genome shotgun (WGS) entry which is preliminary data.</text>
</comment>
<dbReference type="Gene3D" id="3.90.350.10">
    <property type="entry name" value="Transposase Inhibitor Protein From Tn5, Chain A, domain 1"/>
    <property type="match status" value="1"/>
</dbReference>
<dbReference type="InterPro" id="IPR002559">
    <property type="entry name" value="Transposase_11"/>
</dbReference>
<evidence type="ECO:0000259" key="2">
    <source>
        <dbReference type="Pfam" id="PF01609"/>
    </source>
</evidence>